<name>X5MDF5_9HYPH</name>
<dbReference type="EC" id="1.6.5.5" evidence="2"/>
<evidence type="ECO:0000259" key="1">
    <source>
        <dbReference type="SMART" id="SM00829"/>
    </source>
</evidence>
<dbReference type="RefSeq" id="WP_043948250.1">
    <property type="nucleotide sequence ID" value="NZ_HG966617.1"/>
</dbReference>
<dbReference type="OrthoDB" id="9790818at2"/>
<gene>
    <name evidence="2" type="ORF">BN1012_Phect1924</name>
</gene>
<dbReference type="InterPro" id="IPR011032">
    <property type="entry name" value="GroES-like_sf"/>
</dbReference>
<dbReference type="Pfam" id="PF08240">
    <property type="entry name" value="ADH_N"/>
    <property type="match status" value="1"/>
</dbReference>
<evidence type="ECO:0000313" key="3">
    <source>
        <dbReference type="Proteomes" id="UP000032160"/>
    </source>
</evidence>
<protein>
    <submittedName>
        <fullName evidence="2">Quinone oxidoreductase</fullName>
        <ecNumber evidence="2">1.6.5.5</ecNumber>
    </submittedName>
</protein>
<dbReference type="Gene3D" id="3.40.50.720">
    <property type="entry name" value="NAD(P)-binding Rossmann-like Domain"/>
    <property type="match status" value="1"/>
</dbReference>
<dbReference type="InterPro" id="IPR051397">
    <property type="entry name" value="Zn-ADH-like_protein"/>
</dbReference>
<dbReference type="CDD" id="cd08241">
    <property type="entry name" value="QOR1"/>
    <property type="match status" value="1"/>
</dbReference>
<dbReference type="InterPro" id="IPR020843">
    <property type="entry name" value="ER"/>
</dbReference>
<reference evidence="2 3" key="1">
    <citation type="journal article" date="2014" name="Front. Genet.">
        <title>Genome and metabolic network of "Candidatus Phaeomarinobacter ectocarpi" Ec32, a new candidate genus of Alphaproteobacteria frequently associated with brown algae.</title>
        <authorList>
            <person name="Dittami S.M."/>
            <person name="Barbeyron T."/>
            <person name="Boyen C."/>
            <person name="Cambefort J."/>
            <person name="Collet G."/>
            <person name="Delage L."/>
            <person name="Gobet A."/>
            <person name="Groisillier A."/>
            <person name="Leblanc C."/>
            <person name="Michel G."/>
            <person name="Scornet D."/>
            <person name="Siegel A."/>
            <person name="Tapia J.E."/>
            <person name="Tonon T."/>
        </authorList>
    </citation>
    <scope>NUCLEOTIDE SEQUENCE [LARGE SCALE GENOMIC DNA]</scope>
    <source>
        <strain evidence="2 3">Ec32</strain>
    </source>
</reference>
<proteinExistence type="predicted"/>
<dbReference type="InterPro" id="IPR013154">
    <property type="entry name" value="ADH-like_N"/>
</dbReference>
<dbReference type="PANTHER" id="PTHR43677">
    <property type="entry name" value="SHORT-CHAIN DEHYDROGENASE/REDUCTASE"/>
    <property type="match status" value="1"/>
</dbReference>
<dbReference type="InterPro" id="IPR036291">
    <property type="entry name" value="NAD(P)-bd_dom_sf"/>
</dbReference>
<dbReference type="Proteomes" id="UP000032160">
    <property type="component" value="Chromosome I"/>
</dbReference>
<accession>X5MDF5</accession>
<dbReference type="HOGENOM" id="CLU_026673_3_1_5"/>
<dbReference type="SMART" id="SM00829">
    <property type="entry name" value="PKS_ER"/>
    <property type="match status" value="1"/>
</dbReference>
<evidence type="ECO:0000313" key="2">
    <source>
        <dbReference type="EMBL" id="CDO60137.1"/>
    </source>
</evidence>
<dbReference type="SUPFAM" id="SSF50129">
    <property type="entry name" value="GroES-like"/>
    <property type="match status" value="1"/>
</dbReference>
<dbReference type="Pfam" id="PF00107">
    <property type="entry name" value="ADH_zinc_N"/>
    <property type="match status" value="1"/>
</dbReference>
<dbReference type="GO" id="GO:0003960">
    <property type="term" value="F:quinone reductase (NADPH) activity"/>
    <property type="evidence" value="ECO:0007669"/>
    <property type="project" value="UniProtKB-EC"/>
</dbReference>
<keyword evidence="2" id="KW-0560">Oxidoreductase</keyword>
<dbReference type="Gene3D" id="3.90.180.10">
    <property type="entry name" value="Medium-chain alcohol dehydrogenases, catalytic domain"/>
    <property type="match status" value="1"/>
</dbReference>
<keyword evidence="3" id="KW-1185">Reference proteome</keyword>
<sequence length="324" mass="34021">MKAVRVNALSEDITDVVIEDIDLPTPGDGEIQIRIRACAVNFPDLLMVQGKYQFKPPMPFTPGMEAAGDVVAVGPGVDTFSVGNKVVAGLRTGGMAEMANTQASSCRPMPAAMSYEEAAGYTTAYLTAYVSLVRRGHLEAGETLLVHGAAGGVGMAAVDLGKQMGATVIATASSQEKLDVLKARGADHVINVNDGFKDKVKELTNGQGADVIYDPVGGDVFDESVRCIAWGGRLLVIGFASGRIPDVSVNMPLIKGFSVVGVRAGEYGRRDPAKGAQNIAAIDEMAAAGTIRPYVYATFSLNQAAEAMCQLRDRRVIGKVVVTP</sequence>
<dbReference type="AlphaFoldDB" id="X5MDF5"/>
<dbReference type="PANTHER" id="PTHR43677:SF4">
    <property type="entry name" value="QUINONE OXIDOREDUCTASE-LIKE PROTEIN 2"/>
    <property type="match status" value="1"/>
</dbReference>
<dbReference type="KEGG" id="pect:BN1012_Phect1924"/>
<dbReference type="EMBL" id="HG966617">
    <property type="protein sequence ID" value="CDO60137.1"/>
    <property type="molecule type" value="Genomic_DNA"/>
</dbReference>
<dbReference type="InterPro" id="IPR013149">
    <property type="entry name" value="ADH-like_C"/>
</dbReference>
<feature type="domain" description="Enoyl reductase (ER)" evidence="1">
    <location>
        <begin position="11"/>
        <end position="322"/>
    </location>
</feature>
<organism evidence="2 3">
    <name type="scientific">Candidatus Phaeomarinibacter ectocarpi</name>
    <dbReference type="NCBI Taxonomy" id="1458461"/>
    <lineage>
        <taxon>Bacteria</taxon>
        <taxon>Pseudomonadati</taxon>
        <taxon>Pseudomonadota</taxon>
        <taxon>Alphaproteobacteria</taxon>
        <taxon>Hyphomicrobiales</taxon>
        <taxon>Parvibaculaceae</taxon>
        <taxon>Candidatus Phaeomarinibacter</taxon>
    </lineage>
</organism>
<dbReference type="SUPFAM" id="SSF51735">
    <property type="entry name" value="NAD(P)-binding Rossmann-fold domains"/>
    <property type="match status" value="1"/>
</dbReference>
<dbReference type="STRING" id="1458461.BN1012_Phect1924"/>